<dbReference type="InterPro" id="IPR035234">
    <property type="entry name" value="IgGFc-bd_N"/>
</dbReference>
<accession>A6GCM3</accession>
<protein>
    <recommendedName>
        <fullName evidence="2">IgGFc-binding protein N-terminal domain-containing protein</fullName>
    </recommendedName>
</protein>
<gene>
    <name evidence="3" type="ORF">PPSIR1_07410</name>
</gene>
<evidence type="ECO:0000256" key="1">
    <source>
        <dbReference type="SAM" id="MobiDB-lite"/>
    </source>
</evidence>
<evidence type="ECO:0000313" key="4">
    <source>
        <dbReference type="Proteomes" id="UP000005801"/>
    </source>
</evidence>
<dbReference type="Proteomes" id="UP000005801">
    <property type="component" value="Unassembled WGS sequence"/>
</dbReference>
<dbReference type="EMBL" id="ABCS01000066">
    <property type="protein sequence ID" value="EDM76375.1"/>
    <property type="molecule type" value="Genomic_DNA"/>
</dbReference>
<sequence>MAVAGLGCQDEGDEGGADEAEQGAGSEADCQPGSLGCECVEDSCLGSLECVEGVCAEAECTPGSAGCPCVEGECLGDLVCEDELCTDPGGTTTEGETGTTTESGSGEDSSSEEDSSEDSGSTTGEPESTCDNPDGAFGCVFYGAKLPAREPFFDDYAMQFTIGNPGPGVANVVVELNVDGQWDNVAGPLPVAASDTHSFYFFGGGDIVPQGLAEGYGYRISSDAPIVAHQYSPHDEIGRGGGSLLLPAPVLGHEYQVFHVGGSGLNPYFVVVASVDDTTVFIDPSQPLEEAPGVPPTSSPFQVLMHAGETLRVEADDFYAGVLNGTEISTDAAHPIAVFVGGYGSSQTYHYEEQLLPLSLLGTLHPSIAAGATREGDNDDGEYFVVGVEATDYTITSAPGFYVQPDWTEASIDPKEIRSFDVWKFGSAPEFGELLFESVDPIMVFGNVEFQYPAMAQLIPYEHAATRYGLPVVDFLLSTTQVAVAYPANTELTIDGGTPPGLLYPPYEFAPGWWVARFVLDEGMHVLEADQPVIVTMGDKYLGLPAGLVP</sequence>
<evidence type="ECO:0000259" key="2">
    <source>
        <dbReference type="Pfam" id="PF17517"/>
    </source>
</evidence>
<dbReference type="Pfam" id="PF17517">
    <property type="entry name" value="IgGFc_binding"/>
    <property type="match status" value="1"/>
</dbReference>
<feature type="compositionally biased region" description="Low complexity" evidence="1">
    <location>
        <begin position="87"/>
        <end position="108"/>
    </location>
</feature>
<organism evidence="3 4">
    <name type="scientific">Plesiocystis pacifica SIR-1</name>
    <dbReference type="NCBI Taxonomy" id="391625"/>
    <lineage>
        <taxon>Bacteria</taxon>
        <taxon>Pseudomonadati</taxon>
        <taxon>Myxococcota</taxon>
        <taxon>Polyangia</taxon>
        <taxon>Nannocystales</taxon>
        <taxon>Nannocystaceae</taxon>
        <taxon>Plesiocystis</taxon>
    </lineage>
</organism>
<feature type="domain" description="IgGFc-binding protein N-terminal" evidence="2">
    <location>
        <begin position="242"/>
        <end position="537"/>
    </location>
</feature>
<comment type="caution">
    <text evidence="3">The sequence shown here is derived from an EMBL/GenBank/DDBJ whole genome shotgun (WGS) entry which is preliminary data.</text>
</comment>
<feature type="region of interest" description="Disordered" evidence="1">
    <location>
        <begin position="87"/>
        <end position="131"/>
    </location>
</feature>
<feature type="region of interest" description="Disordered" evidence="1">
    <location>
        <begin position="1"/>
        <end position="30"/>
    </location>
</feature>
<feature type="compositionally biased region" description="Low complexity" evidence="1">
    <location>
        <begin position="118"/>
        <end position="129"/>
    </location>
</feature>
<reference evidence="3 4" key="1">
    <citation type="submission" date="2007-06" db="EMBL/GenBank/DDBJ databases">
        <authorList>
            <person name="Shimkets L."/>
            <person name="Ferriera S."/>
            <person name="Johnson J."/>
            <person name="Kravitz S."/>
            <person name="Beeson K."/>
            <person name="Sutton G."/>
            <person name="Rogers Y.-H."/>
            <person name="Friedman R."/>
            <person name="Frazier M."/>
            <person name="Venter J.C."/>
        </authorList>
    </citation>
    <scope>NUCLEOTIDE SEQUENCE [LARGE SCALE GENOMIC DNA]</scope>
    <source>
        <strain evidence="3 4">SIR-1</strain>
    </source>
</reference>
<dbReference type="AlphaFoldDB" id="A6GCM3"/>
<name>A6GCM3_9BACT</name>
<proteinExistence type="predicted"/>
<feature type="compositionally biased region" description="Acidic residues" evidence="1">
    <location>
        <begin position="10"/>
        <end position="21"/>
    </location>
</feature>
<keyword evidence="4" id="KW-1185">Reference proteome</keyword>
<evidence type="ECO:0000313" key="3">
    <source>
        <dbReference type="EMBL" id="EDM76375.1"/>
    </source>
</evidence>